<sequence>MIELNESLFKIGSHPIALFSARSNPKMACRPDPTSNLEPSHTRVLREQEIQKRLKRLNDKRLQILERKVQEVKAADSSLRDTDSSGILSDKENAHILENDCSKTRNDQFLAKQSNTFGNKSSRSKNECSKRSISGYDTDIKPSYDTEPMAEVSYIAEHNVFAVKTQQTKQDENMNDTSLMEKVDSNTTPDSSDMCNNEIETDQNVAEPKDKRVLLAFINENFKLDLDENKKSQKKLKKAITSLTQEPEKYKNFANPLYLKQAQKEKPCLYNVKYDKNDLANLFALESDETLHLVEQSRSKLCKTMVQPYDYTKQNSLYELFTHQTEKSREQLFFANELKTEMFADLKYIQSLEKEVDELQTDKNEFSKEYDLLLQECVSKNIMCSILHTLADLDEQTKVQCLYLEKHEERDILEI</sequence>
<name>A0A6L2K5D2_TANCI</name>
<gene>
    <name evidence="3" type="ORF">Tci_016531</name>
</gene>
<reference evidence="3" key="1">
    <citation type="journal article" date="2019" name="Sci. Rep.">
        <title>Draft genome of Tanacetum cinerariifolium, the natural source of mosquito coil.</title>
        <authorList>
            <person name="Yamashiro T."/>
            <person name="Shiraishi A."/>
            <person name="Satake H."/>
            <person name="Nakayama K."/>
        </authorList>
    </citation>
    <scope>NUCLEOTIDE SEQUENCE</scope>
</reference>
<feature type="coiled-coil region" evidence="1">
    <location>
        <begin position="349"/>
        <end position="376"/>
    </location>
</feature>
<dbReference type="AlphaFoldDB" id="A0A6L2K5D2"/>
<dbReference type="EMBL" id="BKCJ010001862">
    <property type="protein sequence ID" value="GEU44553.1"/>
    <property type="molecule type" value="Genomic_DNA"/>
</dbReference>
<proteinExistence type="predicted"/>
<feature type="region of interest" description="Disordered" evidence="2">
    <location>
        <begin position="113"/>
        <end position="140"/>
    </location>
</feature>
<evidence type="ECO:0000256" key="2">
    <source>
        <dbReference type="SAM" id="MobiDB-lite"/>
    </source>
</evidence>
<evidence type="ECO:0000313" key="3">
    <source>
        <dbReference type="EMBL" id="GEU44553.1"/>
    </source>
</evidence>
<accession>A0A6L2K5D2</accession>
<keyword evidence="1" id="KW-0175">Coiled coil</keyword>
<comment type="caution">
    <text evidence="3">The sequence shown here is derived from an EMBL/GenBank/DDBJ whole genome shotgun (WGS) entry which is preliminary data.</text>
</comment>
<protein>
    <submittedName>
        <fullName evidence="3">Uncharacterized protein</fullName>
    </submittedName>
</protein>
<organism evidence="3">
    <name type="scientific">Tanacetum cinerariifolium</name>
    <name type="common">Dalmatian daisy</name>
    <name type="synonym">Chrysanthemum cinerariifolium</name>
    <dbReference type="NCBI Taxonomy" id="118510"/>
    <lineage>
        <taxon>Eukaryota</taxon>
        <taxon>Viridiplantae</taxon>
        <taxon>Streptophyta</taxon>
        <taxon>Embryophyta</taxon>
        <taxon>Tracheophyta</taxon>
        <taxon>Spermatophyta</taxon>
        <taxon>Magnoliopsida</taxon>
        <taxon>eudicotyledons</taxon>
        <taxon>Gunneridae</taxon>
        <taxon>Pentapetalae</taxon>
        <taxon>asterids</taxon>
        <taxon>campanulids</taxon>
        <taxon>Asterales</taxon>
        <taxon>Asteraceae</taxon>
        <taxon>Asteroideae</taxon>
        <taxon>Anthemideae</taxon>
        <taxon>Anthemidinae</taxon>
        <taxon>Tanacetum</taxon>
    </lineage>
</organism>
<evidence type="ECO:0000256" key="1">
    <source>
        <dbReference type="SAM" id="Coils"/>
    </source>
</evidence>